<evidence type="ECO:0000256" key="4">
    <source>
        <dbReference type="ARBA" id="ARBA00016205"/>
    </source>
</evidence>
<dbReference type="PANTHER" id="PTHR10066:SF67">
    <property type="entry name" value="BETA-GLUCURONIDASE"/>
    <property type="match status" value="1"/>
</dbReference>
<evidence type="ECO:0000313" key="13">
    <source>
        <dbReference type="Proteomes" id="UP001642540"/>
    </source>
</evidence>
<dbReference type="InterPro" id="IPR036156">
    <property type="entry name" value="Beta-gal/glucu_dom_sf"/>
</dbReference>
<comment type="function">
    <text evidence="1 7">Plays an important role in the degradation of dermatan and keratan sulfates.</text>
</comment>
<keyword evidence="7" id="KW-0458">Lysosome</keyword>
<dbReference type="InterPro" id="IPR017853">
    <property type="entry name" value="GH"/>
</dbReference>
<dbReference type="PRINTS" id="PR00132">
    <property type="entry name" value="GLHYDRLASE2"/>
</dbReference>
<feature type="domain" description="Glycoside hydrolase family 2 immunoglobulin-like beta-sandwich" evidence="9">
    <location>
        <begin position="221"/>
        <end position="320"/>
    </location>
</feature>
<evidence type="ECO:0000256" key="6">
    <source>
        <dbReference type="ARBA" id="ARBA00023295"/>
    </source>
</evidence>
<dbReference type="Gene3D" id="3.20.20.80">
    <property type="entry name" value="Glycosidases"/>
    <property type="match status" value="1"/>
</dbReference>
<organism evidence="12 13">
    <name type="scientific">Orchesella dallaii</name>
    <dbReference type="NCBI Taxonomy" id="48710"/>
    <lineage>
        <taxon>Eukaryota</taxon>
        <taxon>Metazoa</taxon>
        <taxon>Ecdysozoa</taxon>
        <taxon>Arthropoda</taxon>
        <taxon>Hexapoda</taxon>
        <taxon>Collembola</taxon>
        <taxon>Entomobryomorpha</taxon>
        <taxon>Entomobryoidea</taxon>
        <taxon>Orchesellidae</taxon>
        <taxon>Orchesellinae</taxon>
        <taxon>Orchesella</taxon>
    </lineage>
</organism>
<dbReference type="Proteomes" id="UP001642540">
    <property type="component" value="Unassembled WGS sequence"/>
</dbReference>
<keyword evidence="8" id="KW-0732">Signal</keyword>
<dbReference type="InterPro" id="IPR008979">
    <property type="entry name" value="Galactose-bd-like_sf"/>
</dbReference>
<comment type="similarity">
    <text evidence="2 7">Belongs to the glycosyl hydrolase 2 family.</text>
</comment>
<dbReference type="Pfam" id="PF02837">
    <property type="entry name" value="Glyco_hydro_2_N"/>
    <property type="match status" value="1"/>
</dbReference>
<dbReference type="PANTHER" id="PTHR10066">
    <property type="entry name" value="BETA-GLUCURONIDASE"/>
    <property type="match status" value="1"/>
</dbReference>
<comment type="activity regulation">
    <text evidence="7">Inhibited by L-aspartic acid.</text>
</comment>
<evidence type="ECO:0000259" key="10">
    <source>
        <dbReference type="Pfam" id="PF02836"/>
    </source>
</evidence>
<comment type="subunit">
    <text evidence="7">Homotetramer.</text>
</comment>
<proteinExistence type="inferred from homology"/>
<feature type="chain" id="PRO_5047400323" description="Beta-glucuronidase" evidence="8">
    <location>
        <begin position="21"/>
        <end position="657"/>
    </location>
</feature>
<evidence type="ECO:0000256" key="7">
    <source>
        <dbReference type="RuleBase" id="RU361154"/>
    </source>
</evidence>
<dbReference type="PROSITE" id="PS00608">
    <property type="entry name" value="GLYCOSYL_HYDROL_F2_2"/>
    <property type="match status" value="1"/>
</dbReference>
<evidence type="ECO:0000256" key="8">
    <source>
        <dbReference type="SAM" id="SignalP"/>
    </source>
</evidence>
<dbReference type="EC" id="3.2.1.31" evidence="3 7"/>
<dbReference type="Pfam" id="PF02836">
    <property type="entry name" value="Glyco_hydro_2_C"/>
    <property type="match status" value="1"/>
</dbReference>
<dbReference type="InterPro" id="IPR013783">
    <property type="entry name" value="Ig-like_fold"/>
</dbReference>
<evidence type="ECO:0000256" key="3">
    <source>
        <dbReference type="ARBA" id="ARBA00012761"/>
    </source>
</evidence>
<dbReference type="EMBL" id="CAXLJM020000046">
    <property type="protein sequence ID" value="CAL8111716.1"/>
    <property type="molecule type" value="Genomic_DNA"/>
</dbReference>
<evidence type="ECO:0000256" key="5">
    <source>
        <dbReference type="ARBA" id="ARBA00022801"/>
    </source>
</evidence>
<dbReference type="PROSITE" id="PS00719">
    <property type="entry name" value="GLYCOSYL_HYDROL_F2_1"/>
    <property type="match status" value="1"/>
</dbReference>
<dbReference type="InterPro" id="IPR023232">
    <property type="entry name" value="Glyco_hydro_2_AS"/>
</dbReference>
<dbReference type="InterPro" id="IPR006103">
    <property type="entry name" value="Glyco_hydro_2_cat"/>
</dbReference>
<feature type="signal peptide" evidence="8">
    <location>
        <begin position="1"/>
        <end position="20"/>
    </location>
</feature>
<comment type="caution">
    <text evidence="12">The sequence shown here is derived from an EMBL/GenBank/DDBJ whole genome shotgun (WGS) entry which is preliminary data.</text>
</comment>
<evidence type="ECO:0000313" key="12">
    <source>
        <dbReference type="EMBL" id="CAL8111716.1"/>
    </source>
</evidence>
<keyword evidence="13" id="KW-1185">Reference proteome</keyword>
<evidence type="ECO:0000259" key="9">
    <source>
        <dbReference type="Pfam" id="PF00703"/>
    </source>
</evidence>
<sequence length="657" mass="75722">MKHFLLIFTLALMGTNIVSGQKKGILYPRDSESRQTKTLDGIWNFRAEPKLAQDLGINQEWFNQPLEKTGDVELMAVPSSYQDLSNDRERMNYIGWVWYDREFWVPIDWNTTERRIFLRFSSVNYYAIVWVNGARVTEHQGGHLPFETELTPSQLRFDQPNLITVSVNNTLTADTVPQGFLTFKTGEQYPPNHFIMSDNFDFFKYAGIHRSVVLYTTPRNFIDDITVSSTVTGTTGQIAFTIDTISEGTAAVSVALRDKEGNVVAQAAAASGTLTIPNAKLWWPYTMVSNVTDAGYLYTLEVILNVGNVQDIYRLKVGIRSVKWTDTSFTINDRPFYFAGFGRHEDFYIRGRGFDPVLLVKDHNLIKWVGANSYRTTHYPYSEELMDVVDQLGIVIIDECSAVSLTEFGPGLLETHKRELTQLINRDKNRPSVVMWSVANEPRSEDPNAENYFREIFQHTRSLDLSRPVTIVLFTNYANDKAAQFADIVSLNRYHAWYSDESEIDIVETAVKAESYHWMNTYNKPLIYTEYGADTIAGMHTSPSWLFTEEFQEDYMREHFKAFDKMRYNSSVAFIGEMIWNFADFMTKQEIKRVVGNKKGIFTRDRQPKASAHLLRSRYHLLANEYFGYPIPEDLHQSTPVYIPTRQDPLQCPIKRS</sequence>
<evidence type="ECO:0000256" key="2">
    <source>
        <dbReference type="ARBA" id="ARBA00007401"/>
    </source>
</evidence>
<protein>
    <recommendedName>
        <fullName evidence="4 7">Beta-glucuronidase</fullName>
        <ecNumber evidence="3 7">3.2.1.31</ecNumber>
    </recommendedName>
</protein>
<dbReference type="Gene3D" id="2.60.40.10">
    <property type="entry name" value="Immunoglobulins"/>
    <property type="match status" value="1"/>
</dbReference>
<reference evidence="12 13" key="1">
    <citation type="submission" date="2024-08" db="EMBL/GenBank/DDBJ databases">
        <authorList>
            <person name="Cucini C."/>
            <person name="Frati F."/>
        </authorList>
    </citation>
    <scope>NUCLEOTIDE SEQUENCE [LARGE SCALE GENOMIC DNA]</scope>
</reference>
<evidence type="ECO:0000256" key="1">
    <source>
        <dbReference type="ARBA" id="ARBA00003025"/>
    </source>
</evidence>
<accession>A0ABP1R0X6</accession>
<feature type="domain" description="Glycoside hydrolase family 2 catalytic" evidence="10">
    <location>
        <begin position="323"/>
        <end position="622"/>
    </location>
</feature>
<keyword evidence="5 7" id="KW-0378">Hydrolase</keyword>
<dbReference type="Gene3D" id="2.60.120.260">
    <property type="entry name" value="Galactose-binding domain-like"/>
    <property type="match status" value="1"/>
</dbReference>
<comment type="catalytic activity">
    <reaction evidence="7">
        <text>a beta-D-glucuronoside + H2O = D-glucuronate + an alcohol</text>
        <dbReference type="Rhea" id="RHEA:17633"/>
        <dbReference type="ChEBI" id="CHEBI:15377"/>
        <dbReference type="ChEBI" id="CHEBI:30879"/>
        <dbReference type="ChEBI" id="CHEBI:58720"/>
        <dbReference type="ChEBI" id="CHEBI:83411"/>
        <dbReference type="EC" id="3.2.1.31"/>
    </reaction>
</comment>
<dbReference type="InterPro" id="IPR023230">
    <property type="entry name" value="Glyco_hydro_2_CS"/>
</dbReference>
<evidence type="ECO:0000259" key="11">
    <source>
        <dbReference type="Pfam" id="PF02837"/>
    </source>
</evidence>
<dbReference type="InterPro" id="IPR006104">
    <property type="entry name" value="Glyco_hydro_2_N"/>
</dbReference>
<feature type="domain" description="Glycosyl hydrolases family 2 sugar binding" evidence="11">
    <location>
        <begin position="37"/>
        <end position="218"/>
    </location>
</feature>
<gene>
    <name evidence="12" type="ORF">ODALV1_LOCUS15293</name>
</gene>
<dbReference type="SUPFAM" id="SSF51445">
    <property type="entry name" value="(Trans)glycosidases"/>
    <property type="match status" value="1"/>
</dbReference>
<dbReference type="NCBIfam" id="NF007538">
    <property type="entry name" value="PRK10150.1"/>
    <property type="match status" value="1"/>
</dbReference>
<dbReference type="SUPFAM" id="SSF49785">
    <property type="entry name" value="Galactose-binding domain-like"/>
    <property type="match status" value="1"/>
</dbReference>
<dbReference type="InterPro" id="IPR006102">
    <property type="entry name" value="Ig-like_GH2"/>
</dbReference>
<dbReference type="SUPFAM" id="SSF49303">
    <property type="entry name" value="beta-Galactosidase/glucuronidase domain"/>
    <property type="match status" value="1"/>
</dbReference>
<dbReference type="InterPro" id="IPR006101">
    <property type="entry name" value="Glyco_hydro_2"/>
</dbReference>
<name>A0ABP1R0X6_9HEXA</name>
<dbReference type="Pfam" id="PF00703">
    <property type="entry name" value="Glyco_hydro_2"/>
    <property type="match status" value="1"/>
</dbReference>
<keyword evidence="6 7" id="KW-0326">Glycosidase</keyword>